<sequence>MEAYLDQTHTCDNETVKFFEKVCTAADLKYAMETVRNMEGNSKSKEFQRRALEHQKKTAEEAREKRDTLAKKRWEEEERMKKVGIEYDRGKVESMTISHLKDQFNKYKKELQDEVLAKVSISKLTKRDDLLTAVLGALARHSPSLENLSDRDIMMEDNLGNQDSSEQLSDNVEMYHLALCKLCTF</sequence>
<accession>A0A0D0BYF2</accession>
<proteinExistence type="predicted"/>
<dbReference type="Proteomes" id="UP000053593">
    <property type="component" value="Unassembled WGS sequence"/>
</dbReference>
<gene>
    <name evidence="2" type="ORF">GYMLUDRAFT_65274</name>
</gene>
<dbReference type="HOGENOM" id="CLU_1461471_0_0_1"/>
<reference evidence="2 3" key="1">
    <citation type="submission" date="2014-04" db="EMBL/GenBank/DDBJ databases">
        <title>Evolutionary Origins and Diversification of the Mycorrhizal Mutualists.</title>
        <authorList>
            <consortium name="DOE Joint Genome Institute"/>
            <consortium name="Mycorrhizal Genomics Consortium"/>
            <person name="Kohler A."/>
            <person name="Kuo A."/>
            <person name="Nagy L.G."/>
            <person name="Floudas D."/>
            <person name="Copeland A."/>
            <person name="Barry K.W."/>
            <person name="Cichocki N."/>
            <person name="Veneault-Fourrey C."/>
            <person name="LaButti K."/>
            <person name="Lindquist E.A."/>
            <person name="Lipzen A."/>
            <person name="Lundell T."/>
            <person name="Morin E."/>
            <person name="Murat C."/>
            <person name="Riley R."/>
            <person name="Ohm R."/>
            <person name="Sun H."/>
            <person name="Tunlid A."/>
            <person name="Henrissat B."/>
            <person name="Grigoriev I.V."/>
            <person name="Hibbett D.S."/>
            <person name="Martin F."/>
        </authorList>
    </citation>
    <scope>NUCLEOTIDE SEQUENCE [LARGE SCALE GENOMIC DNA]</scope>
    <source>
        <strain evidence="2 3">FD-317 M1</strain>
    </source>
</reference>
<protein>
    <submittedName>
        <fullName evidence="2">Uncharacterized protein</fullName>
    </submittedName>
</protein>
<dbReference type="EMBL" id="KN834903">
    <property type="protein sequence ID" value="KIK50432.1"/>
    <property type="molecule type" value="Genomic_DNA"/>
</dbReference>
<evidence type="ECO:0000256" key="1">
    <source>
        <dbReference type="SAM" id="MobiDB-lite"/>
    </source>
</evidence>
<name>A0A0D0BYF2_9AGAR</name>
<evidence type="ECO:0000313" key="2">
    <source>
        <dbReference type="EMBL" id="KIK50432.1"/>
    </source>
</evidence>
<dbReference type="AlphaFoldDB" id="A0A0D0BYF2"/>
<feature type="region of interest" description="Disordered" evidence="1">
    <location>
        <begin position="41"/>
        <end position="66"/>
    </location>
</feature>
<evidence type="ECO:0000313" key="3">
    <source>
        <dbReference type="Proteomes" id="UP000053593"/>
    </source>
</evidence>
<organism evidence="2 3">
    <name type="scientific">Collybiopsis luxurians FD-317 M1</name>
    <dbReference type="NCBI Taxonomy" id="944289"/>
    <lineage>
        <taxon>Eukaryota</taxon>
        <taxon>Fungi</taxon>
        <taxon>Dikarya</taxon>
        <taxon>Basidiomycota</taxon>
        <taxon>Agaricomycotina</taxon>
        <taxon>Agaricomycetes</taxon>
        <taxon>Agaricomycetidae</taxon>
        <taxon>Agaricales</taxon>
        <taxon>Marasmiineae</taxon>
        <taxon>Omphalotaceae</taxon>
        <taxon>Collybiopsis</taxon>
        <taxon>Collybiopsis luxurians</taxon>
    </lineage>
</organism>
<keyword evidence="3" id="KW-1185">Reference proteome</keyword>
<feature type="compositionally biased region" description="Basic and acidic residues" evidence="1">
    <location>
        <begin position="42"/>
        <end position="66"/>
    </location>
</feature>